<keyword evidence="1" id="KW-1133">Transmembrane helix</keyword>
<sequence length="120" mass="13703">MLVFMTFTHALTTPNSLSSPSTLLCPSISTILSFLLPLRTSLLTNYYSQFKFEELSKPPTWFRFSRLILLAQLVHHQGRDFSFSVYLVWYLGSCSSELILFVGFLFLSFSLVDQVRSSSS</sequence>
<evidence type="ECO:0000313" key="2">
    <source>
        <dbReference type="EMBL" id="KAK4795418.1"/>
    </source>
</evidence>
<feature type="transmembrane region" description="Helical" evidence="1">
    <location>
        <begin position="28"/>
        <end position="48"/>
    </location>
</feature>
<evidence type="ECO:0000313" key="3">
    <source>
        <dbReference type="Proteomes" id="UP001346149"/>
    </source>
</evidence>
<gene>
    <name evidence="2" type="ORF">SAY86_013412</name>
</gene>
<dbReference type="EMBL" id="JAXQNO010000007">
    <property type="protein sequence ID" value="KAK4795418.1"/>
    <property type="molecule type" value="Genomic_DNA"/>
</dbReference>
<accession>A0AAN7LTM4</accession>
<dbReference type="AlphaFoldDB" id="A0AAN7LTM4"/>
<comment type="caution">
    <text evidence="2">The sequence shown here is derived from an EMBL/GenBank/DDBJ whole genome shotgun (WGS) entry which is preliminary data.</text>
</comment>
<name>A0AAN7LTM4_TRANT</name>
<evidence type="ECO:0000256" key="1">
    <source>
        <dbReference type="SAM" id="Phobius"/>
    </source>
</evidence>
<dbReference type="Proteomes" id="UP001346149">
    <property type="component" value="Unassembled WGS sequence"/>
</dbReference>
<reference evidence="2 3" key="1">
    <citation type="journal article" date="2023" name="Hortic Res">
        <title>Pangenome of water caltrop reveals structural variations and asymmetric subgenome divergence after allopolyploidization.</title>
        <authorList>
            <person name="Zhang X."/>
            <person name="Chen Y."/>
            <person name="Wang L."/>
            <person name="Yuan Y."/>
            <person name="Fang M."/>
            <person name="Shi L."/>
            <person name="Lu R."/>
            <person name="Comes H.P."/>
            <person name="Ma Y."/>
            <person name="Chen Y."/>
            <person name="Huang G."/>
            <person name="Zhou Y."/>
            <person name="Zheng Z."/>
            <person name="Qiu Y."/>
        </authorList>
    </citation>
    <scope>NUCLEOTIDE SEQUENCE [LARGE SCALE GENOMIC DNA]</scope>
    <source>
        <strain evidence="2">F231</strain>
    </source>
</reference>
<organism evidence="2 3">
    <name type="scientific">Trapa natans</name>
    <name type="common">Water chestnut</name>
    <dbReference type="NCBI Taxonomy" id="22666"/>
    <lineage>
        <taxon>Eukaryota</taxon>
        <taxon>Viridiplantae</taxon>
        <taxon>Streptophyta</taxon>
        <taxon>Embryophyta</taxon>
        <taxon>Tracheophyta</taxon>
        <taxon>Spermatophyta</taxon>
        <taxon>Magnoliopsida</taxon>
        <taxon>eudicotyledons</taxon>
        <taxon>Gunneridae</taxon>
        <taxon>Pentapetalae</taxon>
        <taxon>rosids</taxon>
        <taxon>malvids</taxon>
        <taxon>Myrtales</taxon>
        <taxon>Lythraceae</taxon>
        <taxon>Trapa</taxon>
    </lineage>
</organism>
<keyword evidence="3" id="KW-1185">Reference proteome</keyword>
<feature type="transmembrane region" description="Helical" evidence="1">
    <location>
        <begin position="87"/>
        <end position="112"/>
    </location>
</feature>
<proteinExistence type="predicted"/>
<protein>
    <submittedName>
        <fullName evidence="2">Uncharacterized protein</fullName>
    </submittedName>
</protein>
<keyword evidence="1" id="KW-0812">Transmembrane</keyword>
<keyword evidence="1" id="KW-0472">Membrane</keyword>